<keyword evidence="2" id="KW-1185">Reference proteome</keyword>
<evidence type="ECO:0000313" key="2">
    <source>
        <dbReference type="Proteomes" id="UP001501302"/>
    </source>
</evidence>
<dbReference type="EMBL" id="BAABJJ010000010">
    <property type="protein sequence ID" value="GAA4937127.1"/>
    <property type="molecule type" value="Genomic_DNA"/>
</dbReference>
<organism evidence="1 2">
    <name type="scientific">Algibacter agarivorans</name>
    <dbReference type="NCBI Taxonomy" id="1109741"/>
    <lineage>
        <taxon>Bacteria</taxon>
        <taxon>Pseudomonadati</taxon>
        <taxon>Bacteroidota</taxon>
        <taxon>Flavobacteriia</taxon>
        <taxon>Flavobacteriales</taxon>
        <taxon>Flavobacteriaceae</taxon>
        <taxon>Algibacter</taxon>
    </lineage>
</organism>
<dbReference type="InterPro" id="IPR029058">
    <property type="entry name" value="AB_hydrolase_fold"/>
</dbReference>
<accession>A0ABP9GF36</accession>
<protein>
    <recommendedName>
        <fullName evidence="3">Peptidase S9 prolyl oligopeptidase catalytic domain-containing protein</fullName>
    </recommendedName>
</protein>
<reference evidence="2" key="1">
    <citation type="journal article" date="2019" name="Int. J. Syst. Evol. Microbiol.">
        <title>The Global Catalogue of Microorganisms (GCM) 10K type strain sequencing project: providing services to taxonomists for standard genome sequencing and annotation.</title>
        <authorList>
            <consortium name="The Broad Institute Genomics Platform"/>
            <consortium name="The Broad Institute Genome Sequencing Center for Infectious Disease"/>
            <person name="Wu L."/>
            <person name="Ma J."/>
        </authorList>
    </citation>
    <scope>NUCLEOTIDE SEQUENCE [LARGE SCALE GENOMIC DNA]</scope>
    <source>
        <strain evidence="2">JCM 18285</strain>
    </source>
</reference>
<comment type="caution">
    <text evidence="1">The sequence shown here is derived from an EMBL/GenBank/DDBJ whole genome shotgun (WGS) entry which is preliminary data.</text>
</comment>
<gene>
    <name evidence="1" type="ORF">GCM10023314_06840</name>
</gene>
<dbReference type="Proteomes" id="UP001501302">
    <property type="component" value="Unassembled WGS sequence"/>
</dbReference>
<dbReference type="SUPFAM" id="SSF53474">
    <property type="entry name" value="alpha/beta-Hydrolases"/>
    <property type="match status" value="1"/>
</dbReference>
<sequence length="450" mass="50125">MKNHYTIIRKSILILIGLLLAIMFFRCQQEPMDFNQDPIDLKVNSGIDLKAEKDGLTKAVSLKSTLQGGASYEIALPNFWNFIPDGQRIVLVYAHGYVDPGELIELPSDTILDGMGGTVAIKDIILEKAAYAATSYSDNGLVVLDAIKDIKELKIAIDEFFDDPENPAEPKPYDAIFLVGPSEGGLITVLTIEQNPGMFDGAIATCCPIGNFYKQLQYYGDAHVLFKYFFGPSINGINLGSPKGVSKRTMEAWRKNGPLYSAIKQELEDDYQYNGGNKIRQFLNCSRVGGTSIGDHVDKSNHSAVVTAILEVLRFPIMATNDAIVRLEGSPFNNKNPKIIYEGSDNDRKLNLTVERIKRSEWEQSAQNVANFYETEGALLTPLVTMHTEFDHVSLFWHQTYYANKVGAIWPDSFLYPIKITGRYGHCNFTKDEILGAINGLISLIQQSQI</sequence>
<evidence type="ECO:0008006" key="3">
    <source>
        <dbReference type="Google" id="ProtNLM"/>
    </source>
</evidence>
<name>A0ABP9GF36_9FLAO</name>
<evidence type="ECO:0000313" key="1">
    <source>
        <dbReference type="EMBL" id="GAA4937127.1"/>
    </source>
</evidence>
<proteinExistence type="predicted"/>
<dbReference type="RefSeq" id="WP_345190193.1">
    <property type="nucleotide sequence ID" value="NZ_BAABJJ010000010.1"/>
</dbReference>